<dbReference type="RefSeq" id="WP_163494191.1">
    <property type="nucleotide sequence ID" value="NZ_CP048711.1"/>
</dbReference>
<dbReference type="Pfam" id="PF02830">
    <property type="entry name" value="V4R"/>
    <property type="match status" value="1"/>
</dbReference>
<gene>
    <name evidence="2" type="ORF">G3T16_05585</name>
</gene>
<evidence type="ECO:0000313" key="3">
    <source>
        <dbReference type="Proteomes" id="UP000477680"/>
    </source>
</evidence>
<dbReference type="InterPro" id="IPR004096">
    <property type="entry name" value="V4R"/>
</dbReference>
<dbReference type="PANTHER" id="PTHR35090:SF1">
    <property type="entry name" value="SLR0144 PROTEIN"/>
    <property type="match status" value="1"/>
</dbReference>
<dbReference type="AlphaFoldDB" id="A0A6C0TYN3"/>
<keyword evidence="3" id="KW-1185">Reference proteome</keyword>
<organism evidence="2 3">
    <name type="scientific">Kineobactrum salinum</name>
    <dbReference type="NCBI Taxonomy" id="2708301"/>
    <lineage>
        <taxon>Bacteria</taxon>
        <taxon>Pseudomonadati</taxon>
        <taxon>Pseudomonadota</taxon>
        <taxon>Gammaproteobacteria</taxon>
        <taxon>Cellvibrionales</taxon>
        <taxon>Halieaceae</taxon>
        <taxon>Kineobactrum</taxon>
    </lineage>
</organism>
<dbReference type="SMART" id="SM00989">
    <property type="entry name" value="V4R"/>
    <property type="match status" value="1"/>
</dbReference>
<dbReference type="EMBL" id="CP048711">
    <property type="protein sequence ID" value="QIB64942.1"/>
    <property type="molecule type" value="Genomic_DNA"/>
</dbReference>
<name>A0A6C0TYN3_9GAMM</name>
<dbReference type="Proteomes" id="UP000477680">
    <property type="component" value="Chromosome"/>
</dbReference>
<reference evidence="2 3" key="1">
    <citation type="submission" date="2020-02" db="EMBL/GenBank/DDBJ databases">
        <title>Genome sequencing for Kineobactrum sp. M2.</title>
        <authorList>
            <person name="Park S.-J."/>
        </authorList>
    </citation>
    <scope>NUCLEOTIDE SEQUENCE [LARGE SCALE GENOMIC DNA]</scope>
    <source>
        <strain evidence="2 3">M2</strain>
    </source>
</reference>
<dbReference type="InterPro" id="IPR024096">
    <property type="entry name" value="NO_sig/Golgi_transp_ligand-bd"/>
</dbReference>
<dbReference type="PANTHER" id="PTHR35090">
    <property type="entry name" value="DNA-DIRECTED RNA POLYMERASE SUBUNIT I"/>
    <property type="match status" value="1"/>
</dbReference>
<sequence>MSGTFIDSLCNADGVLHAGDTRYLLVRADALMGCFKSSSGSNSLAMYSEIENSFFRFGGKSIRAYADTLGDDPQALLLKVEEIALQLGWGNWAFCLETGATKLTLTVEGSPFSAGYGQSDFPVCAPISGMLGSVAQTIFKQSVSCIEYRCSAMGGDVCKFEAFIEAGIDASDVF</sequence>
<accession>A0A6C0TYN3</accession>
<evidence type="ECO:0000259" key="1">
    <source>
        <dbReference type="SMART" id="SM00989"/>
    </source>
</evidence>
<proteinExistence type="predicted"/>
<dbReference type="KEGG" id="kim:G3T16_05585"/>
<evidence type="ECO:0000313" key="2">
    <source>
        <dbReference type="EMBL" id="QIB64942.1"/>
    </source>
</evidence>
<dbReference type="SUPFAM" id="SSF111126">
    <property type="entry name" value="Ligand-binding domain in the NO signalling and Golgi transport"/>
    <property type="match status" value="1"/>
</dbReference>
<protein>
    <recommendedName>
        <fullName evidence="1">4-vinyl reductase 4VR domain-containing protein</fullName>
    </recommendedName>
</protein>
<dbReference type="Gene3D" id="3.30.1380.20">
    <property type="entry name" value="Trafficking protein particle complex subunit 3"/>
    <property type="match status" value="1"/>
</dbReference>
<feature type="domain" description="4-vinyl reductase 4VR" evidence="1">
    <location>
        <begin position="102"/>
        <end position="164"/>
    </location>
</feature>